<organism evidence="1 2">
    <name type="scientific">Parathielavia hyrcaniae</name>
    <dbReference type="NCBI Taxonomy" id="113614"/>
    <lineage>
        <taxon>Eukaryota</taxon>
        <taxon>Fungi</taxon>
        <taxon>Dikarya</taxon>
        <taxon>Ascomycota</taxon>
        <taxon>Pezizomycotina</taxon>
        <taxon>Sordariomycetes</taxon>
        <taxon>Sordariomycetidae</taxon>
        <taxon>Sordariales</taxon>
        <taxon>Chaetomiaceae</taxon>
        <taxon>Parathielavia</taxon>
    </lineage>
</organism>
<evidence type="ECO:0000313" key="1">
    <source>
        <dbReference type="EMBL" id="KAK4104248.1"/>
    </source>
</evidence>
<reference evidence="1" key="1">
    <citation type="journal article" date="2023" name="Mol. Phylogenet. Evol.">
        <title>Genome-scale phylogeny and comparative genomics of the fungal order Sordariales.</title>
        <authorList>
            <person name="Hensen N."/>
            <person name="Bonometti L."/>
            <person name="Westerberg I."/>
            <person name="Brannstrom I.O."/>
            <person name="Guillou S."/>
            <person name="Cros-Aarteil S."/>
            <person name="Calhoun S."/>
            <person name="Haridas S."/>
            <person name="Kuo A."/>
            <person name="Mondo S."/>
            <person name="Pangilinan J."/>
            <person name="Riley R."/>
            <person name="LaButti K."/>
            <person name="Andreopoulos B."/>
            <person name="Lipzen A."/>
            <person name="Chen C."/>
            <person name="Yan M."/>
            <person name="Daum C."/>
            <person name="Ng V."/>
            <person name="Clum A."/>
            <person name="Steindorff A."/>
            <person name="Ohm R.A."/>
            <person name="Martin F."/>
            <person name="Silar P."/>
            <person name="Natvig D.O."/>
            <person name="Lalanne C."/>
            <person name="Gautier V."/>
            <person name="Ament-Velasquez S.L."/>
            <person name="Kruys A."/>
            <person name="Hutchinson M.I."/>
            <person name="Powell A.J."/>
            <person name="Barry K."/>
            <person name="Miller A.N."/>
            <person name="Grigoriev I.V."/>
            <person name="Debuchy R."/>
            <person name="Gladieux P."/>
            <person name="Hiltunen Thoren M."/>
            <person name="Johannesson H."/>
        </authorList>
    </citation>
    <scope>NUCLEOTIDE SEQUENCE</scope>
    <source>
        <strain evidence="1">CBS 757.83</strain>
    </source>
</reference>
<reference evidence="1" key="2">
    <citation type="submission" date="2023-05" db="EMBL/GenBank/DDBJ databases">
        <authorList>
            <consortium name="Lawrence Berkeley National Laboratory"/>
            <person name="Steindorff A."/>
            <person name="Hensen N."/>
            <person name="Bonometti L."/>
            <person name="Westerberg I."/>
            <person name="Brannstrom I.O."/>
            <person name="Guillou S."/>
            <person name="Cros-Aarteil S."/>
            <person name="Calhoun S."/>
            <person name="Haridas S."/>
            <person name="Kuo A."/>
            <person name="Mondo S."/>
            <person name="Pangilinan J."/>
            <person name="Riley R."/>
            <person name="Labutti K."/>
            <person name="Andreopoulos B."/>
            <person name="Lipzen A."/>
            <person name="Chen C."/>
            <person name="Yanf M."/>
            <person name="Daum C."/>
            <person name="Ng V."/>
            <person name="Clum A."/>
            <person name="Ohm R."/>
            <person name="Martin F."/>
            <person name="Silar P."/>
            <person name="Natvig D."/>
            <person name="Lalanne C."/>
            <person name="Gautier V."/>
            <person name="Ament-Velasquez S.L."/>
            <person name="Kruys A."/>
            <person name="Hutchinson M.I."/>
            <person name="Powell A.J."/>
            <person name="Barry K."/>
            <person name="Miller A.N."/>
            <person name="Grigoriev I.V."/>
            <person name="Debuchy R."/>
            <person name="Gladieux P."/>
            <person name="Thoren M.H."/>
            <person name="Johannesson H."/>
        </authorList>
    </citation>
    <scope>NUCLEOTIDE SEQUENCE</scope>
    <source>
        <strain evidence="1">CBS 757.83</strain>
    </source>
</reference>
<sequence length="216" mass="24127">MVTSNGPQSSGDELFVDGAENDPAPFIFQFDLSDDDAPDPLALDKIAQESLAALSGAASETPPIEKKESWLAAMRAGQTNGITEPPADKPENRVIPVTIEVRLPWLPPARRAAYRRVRVEDYRPEEELPRARRRRRRVSGDFCVLSCWLRNWLWDSGCWVCVSEKRPWQAGAARLMGLRYGGRMRGCFLSSFEPLPASYYPALRGYGRSASVEAPT</sequence>
<name>A0AAN6T4A1_9PEZI</name>
<keyword evidence="2" id="KW-1185">Reference proteome</keyword>
<dbReference type="EMBL" id="MU863627">
    <property type="protein sequence ID" value="KAK4104248.1"/>
    <property type="molecule type" value="Genomic_DNA"/>
</dbReference>
<dbReference type="AlphaFoldDB" id="A0AAN6T4A1"/>
<dbReference type="Proteomes" id="UP001305647">
    <property type="component" value="Unassembled WGS sequence"/>
</dbReference>
<accession>A0AAN6T4A1</accession>
<protein>
    <submittedName>
        <fullName evidence="1">Uncharacterized protein</fullName>
    </submittedName>
</protein>
<evidence type="ECO:0000313" key="2">
    <source>
        <dbReference type="Proteomes" id="UP001305647"/>
    </source>
</evidence>
<gene>
    <name evidence="1" type="ORF">N658DRAFT_444213</name>
</gene>
<comment type="caution">
    <text evidence="1">The sequence shown here is derived from an EMBL/GenBank/DDBJ whole genome shotgun (WGS) entry which is preliminary data.</text>
</comment>
<proteinExistence type="predicted"/>